<accession>J9FVA0</accession>
<organism evidence="1">
    <name type="scientific">gut metagenome</name>
    <dbReference type="NCBI Taxonomy" id="749906"/>
    <lineage>
        <taxon>unclassified sequences</taxon>
        <taxon>metagenomes</taxon>
        <taxon>organismal metagenomes</taxon>
    </lineage>
</organism>
<proteinExistence type="predicted"/>
<name>J9FVA0_9ZZZZ</name>
<sequence>MSRRYISKVPVLLPLYEVLLLTCWKQRQDFLLDLPTEMQIIFLHQPII</sequence>
<comment type="caution">
    <text evidence="1">The sequence shown here is derived from an EMBL/GenBank/DDBJ whole genome shotgun (WGS) entry which is preliminary data.</text>
</comment>
<dbReference type="EMBL" id="AMCI01008272">
    <property type="protein sequence ID" value="EJW91294.1"/>
    <property type="molecule type" value="Genomic_DNA"/>
</dbReference>
<reference evidence="1" key="1">
    <citation type="journal article" date="2012" name="PLoS ONE">
        <title>Gene sets for utilization of primary and secondary nutrition supplies in the distal gut of endangered iberian lynx.</title>
        <authorList>
            <person name="Alcaide M."/>
            <person name="Messina E."/>
            <person name="Richter M."/>
            <person name="Bargiela R."/>
            <person name="Peplies J."/>
            <person name="Huws S.A."/>
            <person name="Newbold C.J."/>
            <person name="Golyshin P.N."/>
            <person name="Simon M.A."/>
            <person name="Lopez G."/>
            <person name="Yakimov M.M."/>
            <person name="Ferrer M."/>
        </authorList>
    </citation>
    <scope>NUCLEOTIDE SEQUENCE</scope>
</reference>
<evidence type="ECO:0000313" key="1">
    <source>
        <dbReference type="EMBL" id="EJW91294.1"/>
    </source>
</evidence>
<dbReference type="AlphaFoldDB" id="J9FVA0"/>
<protein>
    <submittedName>
        <fullName evidence="1">Uncharacterized protein</fullName>
    </submittedName>
</protein>
<gene>
    <name evidence="1" type="ORF">EVA_20600</name>
</gene>